<dbReference type="Pfam" id="PF07995">
    <property type="entry name" value="GSDH"/>
    <property type="match status" value="1"/>
</dbReference>
<dbReference type="Proteomes" id="UP000179769">
    <property type="component" value="Unassembled WGS sequence"/>
</dbReference>
<dbReference type="PANTHER" id="PTHR19328">
    <property type="entry name" value="HEDGEHOG-INTERACTING PROTEIN"/>
    <property type="match status" value="1"/>
</dbReference>
<dbReference type="EMBL" id="MAXA01000058">
    <property type="protein sequence ID" value="OHV40995.1"/>
    <property type="molecule type" value="Genomic_DNA"/>
</dbReference>
<reference evidence="4" key="1">
    <citation type="submission" date="2016-07" db="EMBL/GenBank/DDBJ databases">
        <title>Frankia sp. NRRL B-16219 Genome sequencing.</title>
        <authorList>
            <person name="Ghodhbane-Gtari F."/>
            <person name="Swanson E."/>
            <person name="Gueddou A."/>
            <person name="Louati M."/>
            <person name="Nouioui I."/>
            <person name="Hezbri K."/>
            <person name="Abebe-Akele F."/>
            <person name="Simpson S."/>
            <person name="Morris K."/>
            <person name="Thomas K."/>
            <person name="Gtari M."/>
            <person name="Tisa L.S."/>
        </authorList>
    </citation>
    <scope>NUCLEOTIDE SEQUENCE [LARGE SCALE GENOMIC DNA]</scope>
    <source>
        <strain evidence="4">NRRL B-16219</strain>
    </source>
</reference>
<evidence type="ECO:0000313" key="3">
    <source>
        <dbReference type="EMBL" id="OHV40995.1"/>
    </source>
</evidence>
<dbReference type="AlphaFoldDB" id="A0A1S1R668"/>
<evidence type="ECO:0000259" key="2">
    <source>
        <dbReference type="Pfam" id="PF07995"/>
    </source>
</evidence>
<sequence>MVTGLAAPWGLAFLPDGRALVGERDSGRVLLVPAGGGTPVDILTLPVTHRSESGLLGLAISPHHETDGLVYAYYTSASDNRIARFRLDGARTGAVEDVLTGLRAAPNHNGGRIAFGPDGLLYAAVGDAGNPGAAQDPSSLNGKILRMTPEGAVPAGNPTPSSLVYSLGHRNVQGLAWDAGGRLWASEFGQNTFDEINLITPGANYGWPVVEGTGDTDGGRYTNPQVTWTTAEASPSGIAIRDDILHVAALRGERLWVVELADGRVTGEPKALLAGELGRLRTIVTAPDGGLWLTTSNTDGRGRPATGDDRIVSLR</sequence>
<dbReference type="SUPFAM" id="SSF50952">
    <property type="entry name" value="Soluble quinoprotein glucose dehydrogenase"/>
    <property type="match status" value="1"/>
</dbReference>
<dbReference type="InterPro" id="IPR011041">
    <property type="entry name" value="Quinoprot_gluc/sorb_DH_b-prop"/>
</dbReference>
<proteinExistence type="predicted"/>
<feature type="region of interest" description="Disordered" evidence="1">
    <location>
        <begin position="295"/>
        <end position="315"/>
    </location>
</feature>
<feature type="compositionally biased region" description="Basic and acidic residues" evidence="1">
    <location>
        <begin position="300"/>
        <end position="315"/>
    </location>
</feature>
<gene>
    <name evidence="3" type="ORF">BBK14_11705</name>
</gene>
<feature type="domain" description="Glucose/Sorbosone dehydrogenase" evidence="2">
    <location>
        <begin position="6"/>
        <end position="301"/>
    </location>
</feature>
<evidence type="ECO:0000256" key="1">
    <source>
        <dbReference type="SAM" id="MobiDB-lite"/>
    </source>
</evidence>
<accession>A0A1S1R668</accession>
<dbReference type="Gene3D" id="2.120.10.30">
    <property type="entry name" value="TolB, C-terminal domain"/>
    <property type="match status" value="1"/>
</dbReference>
<name>A0A1S1R668_9ACTN</name>
<comment type="caution">
    <text evidence="3">The sequence shown here is derived from an EMBL/GenBank/DDBJ whole genome shotgun (WGS) entry which is preliminary data.</text>
</comment>
<keyword evidence="4" id="KW-1185">Reference proteome</keyword>
<protein>
    <submittedName>
        <fullName evidence="3">Glucose sorbosone dehydrogenase</fullName>
    </submittedName>
</protein>
<dbReference type="InterPro" id="IPR012938">
    <property type="entry name" value="Glc/Sorbosone_DH"/>
</dbReference>
<dbReference type="PANTHER" id="PTHR19328:SF13">
    <property type="entry name" value="HIPL1 PROTEIN"/>
    <property type="match status" value="1"/>
</dbReference>
<evidence type="ECO:0000313" key="4">
    <source>
        <dbReference type="Proteomes" id="UP000179769"/>
    </source>
</evidence>
<organism evidence="3 4">
    <name type="scientific">Parafrankia soli</name>
    <dbReference type="NCBI Taxonomy" id="2599596"/>
    <lineage>
        <taxon>Bacteria</taxon>
        <taxon>Bacillati</taxon>
        <taxon>Actinomycetota</taxon>
        <taxon>Actinomycetes</taxon>
        <taxon>Frankiales</taxon>
        <taxon>Frankiaceae</taxon>
        <taxon>Parafrankia</taxon>
    </lineage>
</organism>
<dbReference type="InterPro" id="IPR011042">
    <property type="entry name" value="6-blade_b-propeller_TolB-like"/>
</dbReference>